<name>A0ABV0R873_9TELE</name>
<comment type="caution">
    <text evidence="2">The sequence shown here is derived from an EMBL/GenBank/DDBJ whole genome shotgun (WGS) entry which is preliminary data.</text>
</comment>
<gene>
    <name evidence="2" type="ORF">XENOCAPTIV_011554</name>
</gene>
<proteinExistence type="predicted"/>
<feature type="non-terminal residue" evidence="2">
    <location>
        <position position="1"/>
    </location>
</feature>
<accession>A0ABV0R873</accession>
<evidence type="ECO:0000313" key="3">
    <source>
        <dbReference type="Proteomes" id="UP001434883"/>
    </source>
</evidence>
<feature type="region of interest" description="Disordered" evidence="1">
    <location>
        <begin position="1"/>
        <end position="31"/>
    </location>
</feature>
<evidence type="ECO:0000313" key="2">
    <source>
        <dbReference type="EMBL" id="MEQ2204333.1"/>
    </source>
</evidence>
<dbReference type="EMBL" id="JAHRIN010036077">
    <property type="protein sequence ID" value="MEQ2204333.1"/>
    <property type="molecule type" value="Genomic_DNA"/>
</dbReference>
<keyword evidence="3" id="KW-1185">Reference proteome</keyword>
<protein>
    <recommendedName>
        <fullName evidence="4">Prolactin receptor</fullName>
    </recommendedName>
</protein>
<sequence length="95" mass="10556">DIHSSQPVEKPHSGNQHGIGPSQWSGQSQPHVFLPALPDTHLILKLSRSQHIEGAPTTEKKSGVSAAVWFHCKDTLPKSKLRCSCPEVNRRNVWM</sequence>
<evidence type="ECO:0008006" key="4">
    <source>
        <dbReference type="Google" id="ProtNLM"/>
    </source>
</evidence>
<reference evidence="2 3" key="1">
    <citation type="submission" date="2021-06" db="EMBL/GenBank/DDBJ databases">
        <authorList>
            <person name="Palmer J.M."/>
        </authorList>
    </citation>
    <scope>NUCLEOTIDE SEQUENCE [LARGE SCALE GENOMIC DNA]</scope>
    <source>
        <strain evidence="2 3">XC_2019</strain>
        <tissue evidence="2">Muscle</tissue>
    </source>
</reference>
<evidence type="ECO:0000256" key="1">
    <source>
        <dbReference type="SAM" id="MobiDB-lite"/>
    </source>
</evidence>
<organism evidence="2 3">
    <name type="scientific">Xenoophorus captivus</name>
    <dbReference type="NCBI Taxonomy" id="1517983"/>
    <lineage>
        <taxon>Eukaryota</taxon>
        <taxon>Metazoa</taxon>
        <taxon>Chordata</taxon>
        <taxon>Craniata</taxon>
        <taxon>Vertebrata</taxon>
        <taxon>Euteleostomi</taxon>
        <taxon>Actinopterygii</taxon>
        <taxon>Neopterygii</taxon>
        <taxon>Teleostei</taxon>
        <taxon>Neoteleostei</taxon>
        <taxon>Acanthomorphata</taxon>
        <taxon>Ovalentaria</taxon>
        <taxon>Atherinomorphae</taxon>
        <taxon>Cyprinodontiformes</taxon>
        <taxon>Goodeidae</taxon>
        <taxon>Xenoophorus</taxon>
    </lineage>
</organism>
<dbReference type="Proteomes" id="UP001434883">
    <property type="component" value="Unassembled WGS sequence"/>
</dbReference>